<evidence type="ECO:0000313" key="1">
    <source>
        <dbReference type="EMBL" id="KAK4460245.1"/>
    </source>
</evidence>
<comment type="caution">
    <text evidence="1">The sequence shown here is derived from an EMBL/GenBank/DDBJ whole genome shotgun (WGS) entry which is preliminary data.</text>
</comment>
<gene>
    <name evidence="1" type="ORF">QBC42DRAFT_272724</name>
</gene>
<evidence type="ECO:0000313" key="2">
    <source>
        <dbReference type="Proteomes" id="UP001321749"/>
    </source>
</evidence>
<sequence length="149" mass="16161">MLAGLAEVPGWFLVVSPSTVAKQVVTGTSSAFPSFLFPSIYSSFPFSLLNTLNNNTTSYGALASALSQSVPYLFSFRSWTCCLQTIFYLTIRCPFALGSHSGLLRLGLLWGSASFAKLSHLGGRLQPIRRVLTKPHSALCSFLSWTTLS</sequence>
<organism evidence="1 2">
    <name type="scientific">Cladorrhinum samala</name>
    <dbReference type="NCBI Taxonomy" id="585594"/>
    <lineage>
        <taxon>Eukaryota</taxon>
        <taxon>Fungi</taxon>
        <taxon>Dikarya</taxon>
        <taxon>Ascomycota</taxon>
        <taxon>Pezizomycotina</taxon>
        <taxon>Sordariomycetes</taxon>
        <taxon>Sordariomycetidae</taxon>
        <taxon>Sordariales</taxon>
        <taxon>Podosporaceae</taxon>
        <taxon>Cladorrhinum</taxon>
    </lineage>
</organism>
<feature type="non-terminal residue" evidence="1">
    <location>
        <position position="1"/>
    </location>
</feature>
<dbReference type="EMBL" id="MU865016">
    <property type="protein sequence ID" value="KAK4460245.1"/>
    <property type="molecule type" value="Genomic_DNA"/>
</dbReference>
<proteinExistence type="predicted"/>
<reference evidence="1" key="2">
    <citation type="submission" date="2023-06" db="EMBL/GenBank/DDBJ databases">
        <authorList>
            <consortium name="Lawrence Berkeley National Laboratory"/>
            <person name="Mondo S.J."/>
            <person name="Hensen N."/>
            <person name="Bonometti L."/>
            <person name="Westerberg I."/>
            <person name="Brannstrom I.O."/>
            <person name="Guillou S."/>
            <person name="Cros-Aarteil S."/>
            <person name="Calhoun S."/>
            <person name="Haridas S."/>
            <person name="Kuo A."/>
            <person name="Pangilinan J."/>
            <person name="Riley R."/>
            <person name="Labutti K."/>
            <person name="Andreopoulos B."/>
            <person name="Lipzen A."/>
            <person name="Chen C."/>
            <person name="Yanf M."/>
            <person name="Daum C."/>
            <person name="Ng V."/>
            <person name="Clum A."/>
            <person name="Steindorff A."/>
            <person name="Ohm R."/>
            <person name="Martin F."/>
            <person name="Silar P."/>
            <person name="Natvig D."/>
            <person name="Lalanne C."/>
            <person name="Gautier V."/>
            <person name="Ament-Velasquez S.L."/>
            <person name="Kruys A."/>
            <person name="Hutchinson M.I."/>
            <person name="Powell A.J."/>
            <person name="Barry K."/>
            <person name="Miller A.N."/>
            <person name="Grigoriev I.V."/>
            <person name="Debuchy R."/>
            <person name="Gladieux P."/>
            <person name="Thoren M.H."/>
            <person name="Johannesson H."/>
        </authorList>
    </citation>
    <scope>NUCLEOTIDE SEQUENCE</scope>
    <source>
        <strain evidence="1">PSN324</strain>
    </source>
</reference>
<reference evidence="1" key="1">
    <citation type="journal article" date="2023" name="Mol. Phylogenet. Evol.">
        <title>Genome-scale phylogeny and comparative genomics of the fungal order Sordariales.</title>
        <authorList>
            <person name="Hensen N."/>
            <person name="Bonometti L."/>
            <person name="Westerberg I."/>
            <person name="Brannstrom I.O."/>
            <person name="Guillou S."/>
            <person name="Cros-Aarteil S."/>
            <person name="Calhoun S."/>
            <person name="Haridas S."/>
            <person name="Kuo A."/>
            <person name="Mondo S."/>
            <person name="Pangilinan J."/>
            <person name="Riley R."/>
            <person name="LaButti K."/>
            <person name="Andreopoulos B."/>
            <person name="Lipzen A."/>
            <person name="Chen C."/>
            <person name="Yan M."/>
            <person name="Daum C."/>
            <person name="Ng V."/>
            <person name="Clum A."/>
            <person name="Steindorff A."/>
            <person name="Ohm R.A."/>
            <person name="Martin F."/>
            <person name="Silar P."/>
            <person name="Natvig D.O."/>
            <person name="Lalanne C."/>
            <person name="Gautier V."/>
            <person name="Ament-Velasquez S.L."/>
            <person name="Kruys A."/>
            <person name="Hutchinson M.I."/>
            <person name="Powell A.J."/>
            <person name="Barry K."/>
            <person name="Miller A.N."/>
            <person name="Grigoriev I.V."/>
            <person name="Debuchy R."/>
            <person name="Gladieux P."/>
            <person name="Hiltunen Thoren M."/>
            <person name="Johannesson H."/>
        </authorList>
    </citation>
    <scope>NUCLEOTIDE SEQUENCE</scope>
    <source>
        <strain evidence="1">PSN324</strain>
    </source>
</reference>
<keyword evidence="2" id="KW-1185">Reference proteome</keyword>
<protein>
    <submittedName>
        <fullName evidence="1">Uncharacterized protein</fullName>
    </submittedName>
</protein>
<accession>A0AAV9HJE4</accession>
<dbReference type="Proteomes" id="UP001321749">
    <property type="component" value="Unassembled WGS sequence"/>
</dbReference>
<dbReference type="AlphaFoldDB" id="A0AAV9HJE4"/>
<name>A0AAV9HJE4_9PEZI</name>